<sequence>MGVKSLFEQCVDYCVENYANIKSKLSKVPLDSREKINSIIFNNNQSLHESHDNKYFVDTIHEDTVEEENYCDIREIPLLTERDQTDEKFIFKNYFLRYADDYGYEVVCVMEAVDIQTRSVEITLTNFVDMQYFSDILDEINSSPYAEEKILQHNVIKKTFSDNEVKFMKNPYVY</sequence>
<evidence type="ECO:0000313" key="2">
    <source>
        <dbReference type="Proteomes" id="UP001162001"/>
    </source>
</evidence>
<evidence type="ECO:0000313" key="1">
    <source>
        <dbReference type="EMBL" id="QKF93913.1"/>
    </source>
</evidence>
<reference evidence="1 2" key="1">
    <citation type="submission" date="2020-04" db="EMBL/GenBank/DDBJ databases">
        <title>Advantages and limits of metagenomic assembly and binning of a giant virus.</title>
        <authorList>
            <person name="Schulz F."/>
            <person name="Andreani J."/>
            <person name="Francis R."/>
            <person name="Boudjemaa H."/>
            <person name="Bou Khalil J.Y."/>
            <person name="Lee J."/>
            <person name="La Scola B."/>
            <person name="Woyke T."/>
        </authorList>
    </citation>
    <scope>NUCLEOTIDE SEQUENCE [LARGE SCALE GENOMIC DNA]</scope>
    <source>
        <strain evidence="1 2">FV1/VV64</strain>
    </source>
</reference>
<keyword evidence="2" id="KW-1185">Reference proteome</keyword>
<proteinExistence type="predicted"/>
<dbReference type="EMBL" id="MT418680">
    <property type="protein sequence ID" value="QKF93913.1"/>
    <property type="molecule type" value="Genomic_DNA"/>
</dbReference>
<accession>A0A7D3UQM0</accession>
<name>A0A7D3UQM0_9VIRU</name>
<gene>
    <name evidence="1" type="ORF">Fadolivirus_1_455</name>
</gene>
<protein>
    <submittedName>
        <fullName evidence="1">Uncharacterized protein</fullName>
    </submittedName>
</protein>
<organism evidence="1 2">
    <name type="scientific">Fadolivirus FV1/VV64</name>
    <dbReference type="NCBI Taxonomy" id="3070911"/>
    <lineage>
        <taxon>Viruses</taxon>
        <taxon>Varidnaviria</taxon>
        <taxon>Bamfordvirae</taxon>
        <taxon>Nucleocytoviricota</taxon>
        <taxon>Megaviricetes</taxon>
        <taxon>Imitervirales</taxon>
        <taxon>Mimiviridae</taxon>
        <taxon>Klosneuvirinae</taxon>
        <taxon>Fadolivirus</taxon>
        <taxon>Fadolivirus algeromassiliense</taxon>
    </lineage>
</organism>
<dbReference type="Proteomes" id="UP001162001">
    <property type="component" value="Segment"/>
</dbReference>